<comment type="caution">
    <text evidence="1">The sequence shown here is derived from an EMBL/GenBank/DDBJ whole genome shotgun (WGS) entry which is preliminary data.</text>
</comment>
<name>A0A4Q6XHN7_9SPHN</name>
<gene>
    <name evidence="1" type="ORF">EWE75_23480</name>
</gene>
<sequence length="30" mass="3377">MDCDALRDDQWDRIKGFVPGGTKGKRGPRT</sequence>
<reference evidence="1 2" key="1">
    <citation type="submission" date="2019-02" db="EMBL/GenBank/DDBJ databases">
        <authorList>
            <person name="Li Y."/>
        </authorList>
    </citation>
    <scope>NUCLEOTIDE SEQUENCE [LARGE SCALE GENOMIC DNA]</scope>
    <source>
        <strain evidence="1 2">3-7</strain>
    </source>
</reference>
<keyword evidence="2" id="KW-1185">Reference proteome</keyword>
<organism evidence="1 2">
    <name type="scientific">Sphingomonas populi</name>
    <dbReference type="NCBI Taxonomy" id="2484750"/>
    <lineage>
        <taxon>Bacteria</taxon>
        <taxon>Pseudomonadati</taxon>
        <taxon>Pseudomonadota</taxon>
        <taxon>Alphaproteobacteria</taxon>
        <taxon>Sphingomonadales</taxon>
        <taxon>Sphingomonadaceae</taxon>
        <taxon>Sphingomonas</taxon>
    </lineage>
</organism>
<proteinExistence type="predicted"/>
<dbReference type="AlphaFoldDB" id="A0A4Q6XHN7"/>
<protein>
    <submittedName>
        <fullName evidence="1">IS5/IS1182 family transposase</fullName>
    </submittedName>
</protein>
<feature type="non-terminal residue" evidence="1">
    <location>
        <position position="30"/>
    </location>
</feature>
<accession>A0A4Q6XHN7</accession>
<evidence type="ECO:0000313" key="2">
    <source>
        <dbReference type="Proteomes" id="UP000292085"/>
    </source>
</evidence>
<dbReference type="EMBL" id="SGIS01000086">
    <property type="protein sequence ID" value="RZF59123.1"/>
    <property type="molecule type" value="Genomic_DNA"/>
</dbReference>
<dbReference type="Proteomes" id="UP000292085">
    <property type="component" value="Unassembled WGS sequence"/>
</dbReference>
<evidence type="ECO:0000313" key="1">
    <source>
        <dbReference type="EMBL" id="RZF59123.1"/>
    </source>
</evidence>